<name>A0AAN9UNZ8_9PEZI</name>
<comment type="caution">
    <text evidence="1">The sequence shown here is derived from an EMBL/GenBank/DDBJ whole genome shotgun (WGS) entry which is preliminary data.</text>
</comment>
<gene>
    <name evidence="1" type="ORF">SLS62_005622</name>
</gene>
<sequence length="325" mass="36429">MNSSSDPTIDLHLDGFKIHGIKDPLRDALQYQIQGVYPVEGLPGSEEETLACYANQHLVNLALGAVKFQDTWIDYHDDNEFMQALVEQLIEHEDRLFARSQLPASSQYTVVTGPRVAKVLAELSAAAKKPVSIFKPPHNPLGANRDWDAIPPPMLGCQVPGSTQSYDEIATNLEKEVQMRGSIEKDVMVEGVVYRGIDCTLLNIRPLLEDVDAETRDALSVMLAEVQRTRAVPDMTVDSKVWHELCDDSCQILVYGVELDHIFSFPAFARRLAYWYERLAATTAEGVAEFMELRKKQAEEIADDGDSDTDSEVEFILEQKTEKVE</sequence>
<evidence type="ECO:0000313" key="1">
    <source>
        <dbReference type="EMBL" id="KAK7752469.1"/>
    </source>
</evidence>
<reference evidence="1 2" key="1">
    <citation type="submission" date="2024-02" db="EMBL/GenBank/DDBJ databases">
        <title>De novo assembly and annotation of 12 fungi associated with fruit tree decline syndrome in Ontario, Canada.</title>
        <authorList>
            <person name="Sulman M."/>
            <person name="Ellouze W."/>
            <person name="Ilyukhin E."/>
        </authorList>
    </citation>
    <scope>NUCLEOTIDE SEQUENCE [LARGE SCALE GENOMIC DNA]</scope>
    <source>
        <strain evidence="1 2">M11/M66-122</strain>
    </source>
</reference>
<organism evidence="1 2">
    <name type="scientific">Diatrype stigma</name>
    <dbReference type="NCBI Taxonomy" id="117547"/>
    <lineage>
        <taxon>Eukaryota</taxon>
        <taxon>Fungi</taxon>
        <taxon>Dikarya</taxon>
        <taxon>Ascomycota</taxon>
        <taxon>Pezizomycotina</taxon>
        <taxon>Sordariomycetes</taxon>
        <taxon>Xylariomycetidae</taxon>
        <taxon>Xylariales</taxon>
        <taxon>Diatrypaceae</taxon>
        <taxon>Diatrype</taxon>
    </lineage>
</organism>
<dbReference type="AlphaFoldDB" id="A0AAN9UNZ8"/>
<dbReference type="EMBL" id="JAKJXP020000038">
    <property type="protein sequence ID" value="KAK7752469.1"/>
    <property type="molecule type" value="Genomic_DNA"/>
</dbReference>
<protein>
    <submittedName>
        <fullName evidence="1">Uncharacterized protein</fullName>
    </submittedName>
</protein>
<evidence type="ECO:0000313" key="2">
    <source>
        <dbReference type="Proteomes" id="UP001320420"/>
    </source>
</evidence>
<dbReference type="Proteomes" id="UP001320420">
    <property type="component" value="Unassembled WGS sequence"/>
</dbReference>
<accession>A0AAN9UNZ8</accession>
<proteinExistence type="predicted"/>
<keyword evidence="2" id="KW-1185">Reference proteome</keyword>